<evidence type="ECO:0000256" key="1">
    <source>
        <dbReference type="SAM" id="MobiDB-lite"/>
    </source>
</evidence>
<protein>
    <submittedName>
        <fullName evidence="2">Uncharacterized protein</fullName>
    </submittedName>
</protein>
<organism evidence="2 3">
    <name type="scientific">Salvator merianae</name>
    <name type="common">Argentine black and white tegu</name>
    <name type="synonym">Tupinambis merianae</name>
    <dbReference type="NCBI Taxonomy" id="96440"/>
    <lineage>
        <taxon>Eukaryota</taxon>
        <taxon>Metazoa</taxon>
        <taxon>Chordata</taxon>
        <taxon>Craniata</taxon>
        <taxon>Vertebrata</taxon>
        <taxon>Euteleostomi</taxon>
        <taxon>Lepidosauria</taxon>
        <taxon>Squamata</taxon>
        <taxon>Bifurcata</taxon>
        <taxon>Unidentata</taxon>
        <taxon>Episquamata</taxon>
        <taxon>Laterata</taxon>
        <taxon>Teiioidea</taxon>
        <taxon>Teiidae</taxon>
        <taxon>Salvator</taxon>
    </lineage>
</organism>
<sequence length="116" mass="13448">TVGTFGPVSHPPSKKKTRSKYQTSLARLPQRTMWSTKKERSEENRKCWESPYAGPGDEKIFPLNHVCTKSHVRAQIQRSSNKDRKEEHKVTVTITNMLITCYHHARTHTHTHTHTC</sequence>
<feature type="region of interest" description="Disordered" evidence="1">
    <location>
        <begin position="1"/>
        <end position="27"/>
    </location>
</feature>
<accession>A0A8D0BZM5</accession>
<reference evidence="2" key="1">
    <citation type="submission" date="2025-08" db="UniProtKB">
        <authorList>
            <consortium name="Ensembl"/>
        </authorList>
    </citation>
    <scope>IDENTIFICATION</scope>
</reference>
<evidence type="ECO:0000313" key="3">
    <source>
        <dbReference type="Proteomes" id="UP000694421"/>
    </source>
</evidence>
<dbReference type="Proteomes" id="UP000694421">
    <property type="component" value="Unplaced"/>
</dbReference>
<dbReference type="Ensembl" id="ENSSMRT00000017948.1">
    <property type="protein sequence ID" value="ENSSMRP00000015394.1"/>
    <property type="gene ID" value="ENSSMRG00000011953.1"/>
</dbReference>
<keyword evidence="3" id="KW-1185">Reference proteome</keyword>
<evidence type="ECO:0000313" key="2">
    <source>
        <dbReference type="Ensembl" id="ENSSMRP00000015394.1"/>
    </source>
</evidence>
<name>A0A8D0BZM5_SALMN</name>
<dbReference type="AlphaFoldDB" id="A0A8D0BZM5"/>
<proteinExistence type="predicted"/>
<reference evidence="2" key="2">
    <citation type="submission" date="2025-09" db="UniProtKB">
        <authorList>
            <consortium name="Ensembl"/>
        </authorList>
    </citation>
    <scope>IDENTIFICATION</scope>
</reference>